<keyword evidence="3 6" id="KW-0812">Transmembrane</keyword>
<dbReference type="AlphaFoldDB" id="A0A2U2AFV2"/>
<comment type="similarity">
    <text evidence="2">Belongs to the UPF0382 family.</text>
</comment>
<feature type="transmembrane region" description="Helical" evidence="6">
    <location>
        <begin position="109"/>
        <end position="131"/>
    </location>
</feature>
<protein>
    <submittedName>
        <fullName evidence="7">DUF423 domain-containing protein</fullName>
    </submittedName>
</protein>
<keyword evidence="4 6" id="KW-1133">Transmembrane helix</keyword>
<evidence type="ECO:0000256" key="3">
    <source>
        <dbReference type="ARBA" id="ARBA00022692"/>
    </source>
</evidence>
<organism evidence="7 8">
    <name type="scientific">Ignatzschineria ureiclastica</name>
    <dbReference type="NCBI Taxonomy" id="472582"/>
    <lineage>
        <taxon>Bacteria</taxon>
        <taxon>Pseudomonadati</taxon>
        <taxon>Pseudomonadota</taxon>
        <taxon>Gammaproteobacteria</taxon>
        <taxon>Cardiobacteriales</taxon>
        <taxon>Ignatzschineriaceae</taxon>
        <taxon>Ignatzschineria</taxon>
    </lineage>
</organism>
<dbReference type="OrthoDB" id="9802121at2"/>
<feature type="transmembrane region" description="Helical" evidence="6">
    <location>
        <begin position="53"/>
        <end position="72"/>
    </location>
</feature>
<dbReference type="GO" id="GO:0005886">
    <property type="term" value="C:plasma membrane"/>
    <property type="evidence" value="ECO:0007669"/>
    <property type="project" value="TreeGrafter"/>
</dbReference>
<dbReference type="InterPro" id="IPR006696">
    <property type="entry name" value="DUF423"/>
</dbReference>
<evidence type="ECO:0000256" key="5">
    <source>
        <dbReference type="ARBA" id="ARBA00023136"/>
    </source>
</evidence>
<gene>
    <name evidence="7" type="ORF">DC083_03595</name>
</gene>
<comment type="caution">
    <text evidence="7">The sequence shown here is derived from an EMBL/GenBank/DDBJ whole genome shotgun (WGS) entry which is preliminary data.</text>
</comment>
<name>A0A2U2AFV2_9GAMM</name>
<reference evidence="8" key="1">
    <citation type="submission" date="2018-05" db="EMBL/GenBank/DDBJ databases">
        <title>Ignatzschineria dubaiensis sp. nov., isolated from necrotic foot tissues of dromedaries (Camelus dromedarius) and associated maggots in Dubai, United Arab Emirates.</title>
        <authorList>
            <person name="Tsang C.C."/>
            <person name="Tang J.Y.M."/>
            <person name="Fong J.Y.H."/>
            <person name="Kinne J."/>
            <person name="Lee H.H."/>
            <person name="Joseph M."/>
            <person name="Jose S."/>
            <person name="Schuster R.K."/>
            <person name="Tang Y."/>
            <person name="Sivakumar S."/>
            <person name="Chen J.H.K."/>
            <person name="Teng J.L.L."/>
            <person name="Lau S.K.P."/>
            <person name="Wernery U."/>
            <person name="Woo P.C.Y."/>
        </authorList>
    </citation>
    <scope>NUCLEOTIDE SEQUENCE [LARGE SCALE GENOMIC DNA]</scope>
    <source>
        <strain evidence="8">KCTC 22644</strain>
    </source>
</reference>
<feature type="transmembrane region" description="Helical" evidence="6">
    <location>
        <begin position="79"/>
        <end position="103"/>
    </location>
</feature>
<dbReference type="PANTHER" id="PTHR43461:SF1">
    <property type="entry name" value="TRANSMEMBRANE PROTEIN 256"/>
    <property type="match status" value="1"/>
</dbReference>
<proteinExistence type="inferred from homology"/>
<dbReference type="EMBL" id="QEWQ01000002">
    <property type="protein sequence ID" value="PWD81536.1"/>
    <property type="molecule type" value="Genomic_DNA"/>
</dbReference>
<evidence type="ECO:0000256" key="6">
    <source>
        <dbReference type="SAM" id="Phobius"/>
    </source>
</evidence>
<keyword evidence="5 6" id="KW-0472">Membrane</keyword>
<dbReference type="PANTHER" id="PTHR43461">
    <property type="entry name" value="TRANSMEMBRANE PROTEIN 256"/>
    <property type="match status" value="1"/>
</dbReference>
<evidence type="ECO:0000256" key="2">
    <source>
        <dbReference type="ARBA" id="ARBA00009694"/>
    </source>
</evidence>
<evidence type="ECO:0000256" key="4">
    <source>
        <dbReference type="ARBA" id="ARBA00022989"/>
    </source>
</evidence>
<evidence type="ECO:0000313" key="7">
    <source>
        <dbReference type="EMBL" id="PWD81536.1"/>
    </source>
</evidence>
<sequence length="138" mass="14955">MSLQLEKGRTIGRFLIAVGALFAGLAVVLGAFGAHGLANSLSARELAVWQTGVQYQMFHSVALIGVGILLWIWQTRRTLFYAGYAFLVGILLFSGSLYAIAFFKLTNVGIITPIGGLFFIVGWILLLWSAVTTPICTE</sequence>
<dbReference type="Proteomes" id="UP000245020">
    <property type="component" value="Unassembled WGS sequence"/>
</dbReference>
<keyword evidence="8" id="KW-1185">Reference proteome</keyword>
<accession>A0A2U2AFV2</accession>
<evidence type="ECO:0000313" key="8">
    <source>
        <dbReference type="Proteomes" id="UP000245020"/>
    </source>
</evidence>
<comment type="subcellular location">
    <subcellularLocation>
        <location evidence="1">Membrane</location>
        <topology evidence="1">Multi-pass membrane protein</topology>
    </subcellularLocation>
</comment>
<dbReference type="RefSeq" id="WP_034855328.1">
    <property type="nucleotide sequence ID" value="NZ_BMYA01000005.1"/>
</dbReference>
<feature type="transmembrane region" description="Helical" evidence="6">
    <location>
        <begin position="12"/>
        <end position="33"/>
    </location>
</feature>
<dbReference type="Pfam" id="PF04241">
    <property type="entry name" value="DUF423"/>
    <property type="match status" value="1"/>
</dbReference>
<evidence type="ECO:0000256" key="1">
    <source>
        <dbReference type="ARBA" id="ARBA00004141"/>
    </source>
</evidence>